<evidence type="ECO:0000313" key="1">
    <source>
        <dbReference type="EMBL" id="QDU28327.1"/>
    </source>
</evidence>
<dbReference type="KEGG" id="aagg:ETAA8_34270"/>
<dbReference type="EMBL" id="CP036274">
    <property type="protein sequence ID" value="QDU28327.1"/>
    <property type="molecule type" value="Genomic_DNA"/>
</dbReference>
<gene>
    <name evidence="1" type="ORF">ETAA8_34270</name>
</gene>
<name>A0A517YDL3_9BACT</name>
<protein>
    <submittedName>
        <fullName evidence="1">Uncharacterized protein</fullName>
    </submittedName>
</protein>
<dbReference type="RefSeq" id="WP_145090415.1">
    <property type="nucleotide sequence ID" value="NZ_CP036274.1"/>
</dbReference>
<accession>A0A517YDL3</accession>
<sequence length="254" mass="29496">MGARHHRGFFRKANSQDTWTEIAPFDRFPATGVRLTKEFFQPVRSRCYYLVVPLWRISYDALQFRELDLHVKLRIGKTSVTSNEVRIQLAPVPPETLQFVKLNSDSLHHYLSADRLFWDRPSNELVEALRSLPETKALGPWLKLMIRLRHLCYTDLLREQELQDFFKELDSLPPIMRETIGLKLGLELNNFLMHRNRDKEPNVPVMHEMLAVAEECLAPCHSGNSMAVHVRELLQRTKRNMASREPAGQVGTSP</sequence>
<dbReference type="AlphaFoldDB" id="A0A517YDL3"/>
<organism evidence="1 2">
    <name type="scientific">Anatilimnocola aggregata</name>
    <dbReference type="NCBI Taxonomy" id="2528021"/>
    <lineage>
        <taxon>Bacteria</taxon>
        <taxon>Pseudomonadati</taxon>
        <taxon>Planctomycetota</taxon>
        <taxon>Planctomycetia</taxon>
        <taxon>Pirellulales</taxon>
        <taxon>Pirellulaceae</taxon>
        <taxon>Anatilimnocola</taxon>
    </lineage>
</organism>
<reference evidence="1 2" key="1">
    <citation type="submission" date="2019-02" db="EMBL/GenBank/DDBJ databases">
        <title>Deep-cultivation of Planctomycetes and their phenomic and genomic characterization uncovers novel biology.</title>
        <authorList>
            <person name="Wiegand S."/>
            <person name="Jogler M."/>
            <person name="Boedeker C."/>
            <person name="Pinto D."/>
            <person name="Vollmers J."/>
            <person name="Rivas-Marin E."/>
            <person name="Kohn T."/>
            <person name="Peeters S.H."/>
            <person name="Heuer A."/>
            <person name="Rast P."/>
            <person name="Oberbeckmann S."/>
            <person name="Bunk B."/>
            <person name="Jeske O."/>
            <person name="Meyerdierks A."/>
            <person name="Storesund J.E."/>
            <person name="Kallscheuer N."/>
            <person name="Luecker S."/>
            <person name="Lage O.M."/>
            <person name="Pohl T."/>
            <person name="Merkel B.J."/>
            <person name="Hornburger P."/>
            <person name="Mueller R.-W."/>
            <person name="Bruemmer F."/>
            <person name="Labrenz M."/>
            <person name="Spormann A.M."/>
            <person name="Op den Camp H."/>
            <person name="Overmann J."/>
            <person name="Amann R."/>
            <person name="Jetten M.S.M."/>
            <person name="Mascher T."/>
            <person name="Medema M.H."/>
            <person name="Devos D.P."/>
            <person name="Kaster A.-K."/>
            <person name="Ovreas L."/>
            <person name="Rohde M."/>
            <person name="Galperin M.Y."/>
            <person name="Jogler C."/>
        </authorList>
    </citation>
    <scope>NUCLEOTIDE SEQUENCE [LARGE SCALE GENOMIC DNA]</scope>
    <source>
        <strain evidence="1 2">ETA_A8</strain>
    </source>
</reference>
<evidence type="ECO:0000313" key="2">
    <source>
        <dbReference type="Proteomes" id="UP000315017"/>
    </source>
</evidence>
<proteinExistence type="predicted"/>
<keyword evidence="2" id="KW-1185">Reference proteome</keyword>
<dbReference type="Proteomes" id="UP000315017">
    <property type="component" value="Chromosome"/>
</dbReference>